<name>A0A811UQY6_CERCA</name>
<keyword evidence="3" id="KW-1185">Reference proteome</keyword>
<accession>A0A811UQY6</accession>
<dbReference type="EMBL" id="CAJHJT010000023">
    <property type="protein sequence ID" value="CAD7001330.1"/>
    <property type="molecule type" value="Genomic_DNA"/>
</dbReference>
<dbReference type="AlphaFoldDB" id="A0A811UQY6"/>
<protein>
    <submittedName>
        <fullName evidence="2">(Mediterranean fruit fly) hypothetical protein</fullName>
    </submittedName>
</protein>
<dbReference type="Proteomes" id="UP000606786">
    <property type="component" value="Unassembled WGS sequence"/>
</dbReference>
<evidence type="ECO:0000313" key="2">
    <source>
        <dbReference type="EMBL" id="CAD7001330.1"/>
    </source>
</evidence>
<feature type="region of interest" description="Disordered" evidence="1">
    <location>
        <begin position="73"/>
        <end position="93"/>
    </location>
</feature>
<sequence>MSRWILSKVRQNMSTLRAVERIGYGVPNVKSLLVTTDVLPLSSLSQPSQARPTPVDIFVEEIINVVVSSAAPSAAITPPQPRGVASRTSKAAI</sequence>
<comment type="caution">
    <text evidence="2">The sequence shown here is derived from an EMBL/GenBank/DDBJ whole genome shotgun (WGS) entry which is preliminary data.</text>
</comment>
<reference evidence="2" key="1">
    <citation type="submission" date="2020-11" db="EMBL/GenBank/DDBJ databases">
        <authorList>
            <person name="Whitehead M."/>
        </authorList>
    </citation>
    <scope>NUCLEOTIDE SEQUENCE</scope>
    <source>
        <strain evidence="2">EGII</strain>
    </source>
</reference>
<proteinExistence type="predicted"/>
<evidence type="ECO:0000256" key="1">
    <source>
        <dbReference type="SAM" id="MobiDB-lite"/>
    </source>
</evidence>
<gene>
    <name evidence="2" type="ORF">CCAP1982_LOCUS9827</name>
</gene>
<evidence type="ECO:0000313" key="3">
    <source>
        <dbReference type="Proteomes" id="UP000606786"/>
    </source>
</evidence>
<organism evidence="2 3">
    <name type="scientific">Ceratitis capitata</name>
    <name type="common">Mediterranean fruit fly</name>
    <name type="synonym">Tephritis capitata</name>
    <dbReference type="NCBI Taxonomy" id="7213"/>
    <lineage>
        <taxon>Eukaryota</taxon>
        <taxon>Metazoa</taxon>
        <taxon>Ecdysozoa</taxon>
        <taxon>Arthropoda</taxon>
        <taxon>Hexapoda</taxon>
        <taxon>Insecta</taxon>
        <taxon>Pterygota</taxon>
        <taxon>Neoptera</taxon>
        <taxon>Endopterygota</taxon>
        <taxon>Diptera</taxon>
        <taxon>Brachycera</taxon>
        <taxon>Muscomorpha</taxon>
        <taxon>Tephritoidea</taxon>
        <taxon>Tephritidae</taxon>
        <taxon>Ceratitis</taxon>
        <taxon>Ceratitis</taxon>
    </lineage>
</organism>